<dbReference type="Proteomes" id="UP000033632">
    <property type="component" value="Unassembled WGS sequence"/>
</dbReference>
<dbReference type="PANTHER" id="PTHR37836">
    <property type="entry name" value="LMO1036 PROTEIN"/>
    <property type="match status" value="1"/>
</dbReference>
<dbReference type="STRING" id="443610.VE25_08950"/>
<proteinExistence type="predicted"/>
<dbReference type="AlphaFoldDB" id="A0A0F5FTI3"/>
<dbReference type="OrthoDB" id="127163at2"/>
<evidence type="ECO:0000259" key="1">
    <source>
        <dbReference type="Pfam" id="PF13204"/>
    </source>
</evidence>
<evidence type="ECO:0000259" key="2">
    <source>
        <dbReference type="Pfam" id="PF16586"/>
    </source>
</evidence>
<keyword evidence="4" id="KW-1185">Reference proteome</keyword>
<gene>
    <name evidence="3" type="ORF">VE25_08950</name>
</gene>
<dbReference type="InterPro" id="IPR032260">
    <property type="entry name" value="DUF5060"/>
</dbReference>
<dbReference type="InterPro" id="IPR013783">
    <property type="entry name" value="Ig-like_fold"/>
</dbReference>
<evidence type="ECO:0008006" key="5">
    <source>
        <dbReference type="Google" id="ProtNLM"/>
    </source>
</evidence>
<feature type="domain" description="DUF5060" evidence="2">
    <location>
        <begin position="8"/>
        <end position="75"/>
    </location>
</feature>
<dbReference type="InterPro" id="IPR025277">
    <property type="entry name" value="Apiosidase-like_cat_dom"/>
</dbReference>
<dbReference type="Gene3D" id="3.20.20.80">
    <property type="entry name" value="Glycosidases"/>
    <property type="match status" value="1"/>
</dbReference>
<evidence type="ECO:0000313" key="3">
    <source>
        <dbReference type="EMBL" id="KKB12169.1"/>
    </source>
</evidence>
<accession>A0A0F5FTI3</accession>
<name>A0A0F5FTI3_9HYPH</name>
<protein>
    <recommendedName>
        <fullName evidence="5">DUF4038 domain-containing protein</fullName>
    </recommendedName>
</protein>
<comment type="caution">
    <text evidence="3">The sequence shown here is derived from an EMBL/GenBank/DDBJ whole genome shotgun (WGS) entry which is preliminary data.</text>
</comment>
<dbReference type="Pfam" id="PF16586">
    <property type="entry name" value="DUF5060"/>
    <property type="match status" value="1"/>
</dbReference>
<sequence>MLNPTGDIPVWTKIDLVLTSSRQYDNPYVEVDVWVDLQGPGFFRRVYGFWNGGSEFIVRVLATTPGKWHWTSGSNMQDPGLTGRSGSFTARGFNEAELAENPNRRGMVKATPDGRGLQYADGTPYFLIGDTWWSLPSFRFPLKGGRGDADAIGPHATLNDYVALRKAQGFNCIGLIAAQPAWKNDGKPNSLQMEDGTWVRAAWRQPGTQSAKDMHNEGGLPFEFPGKVPGFEDVFPDMDRINPDYFKVLDAKIDYLNAEGFVPFIEVARRDTGQAWQKFHDFAESYARYVNYVFARYQANITILSPIHYDYYEQTIPAADYSAAIEHALERHGRPPFGTMLSANPNPSTLVNFGADSWVDLHQSGNVREHYTYWYLTEIFHAAPTKPAINGEPYYAGLHQLGTPYPLRVPPDSREDRYYVRSGLYGSFLSGGLAGFIYGAEGIWQSDTEPDSLHKMWDSFRWQSGAEVQHLKAFAMIKGETYRQLEPMADLVMPNKAAPDFAYHGWSYCARTPDRSLFMLYFEDQAPLEAKLRGVEVGARYRPRFFDPRKGEWHAPADMLVVPRSSVLVLPQRPDAQDWGLMLERT</sequence>
<dbReference type="Gene3D" id="2.60.40.10">
    <property type="entry name" value="Immunoglobulins"/>
    <property type="match status" value="1"/>
</dbReference>
<organism evidence="3 4">
    <name type="scientific">Devosia geojensis</name>
    <dbReference type="NCBI Taxonomy" id="443610"/>
    <lineage>
        <taxon>Bacteria</taxon>
        <taxon>Pseudomonadati</taxon>
        <taxon>Pseudomonadota</taxon>
        <taxon>Alphaproteobacteria</taxon>
        <taxon>Hyphomicrobiales</taxon>
        <taxon>Devosiaceae</taxon>
        <taxon>Devosia</taxon>
    </lineage>
</organism>
<dbReference type="EMBL" id="JZEX01000088">
    <property type="protein sequence ID" value="KKB12169.1"/>
    <property type="molecule type" value="Genomic_DNA"/>
</dbReference>
<evidence type="ECO:0000313" key="4">
    <source>
        <dbReference type="Proteomes" id="UP000033632"/>
    </source>
</evidence>
<dbReference type="RefSeq" id="WP_046108260.1">
    <property type="nucleotide sequence ID" value="NZ_JZEX01000088.1"/>
</dbReference>
<dbReference type="PATRIC" id="fig|443610.3.peg.4368"/>
<reference evidence="3 4" key="1">
    <citation type="submission" date="2015-03" db="EMBL/GenBank/DDBJ databases">
        <authorList>
            <person name="Hassan Y.I."/>
            <person name="Lepp D."/>
            <person name="Li X.-Z."/>
            <person name="Zhou T."/>
        </authorList>
    </citation>
    <scope>NUCLEOTIDE SEQUENCE [LARGE SCALE GENOMIC DNA]</scope>
    <source>
        <strain evidence="3 4">BD-c194</strain>
    </source>
</reference>
<dbReference type="Pfam" id="PF13204">
    <property type="entry name" value="Apiosidase"/>
    <property type="match status" value="1"/>
</dbReference>
<dbReference type="PANTHER" id="PTHR37836:SF2">
    <property type="entry name" value="DUF4038 DOMAIN-CONTAINING PROTEIN"/>
    <property type="match status" value="1"/>
</dbReference>
<feature type="domain" description="Apiosidase-like catalytic" evidence="1">
    <location>
        <begin position="113"/>
        <end position="474"/>
    </location>
</feature>